<dbReference type="EMBL" id="MFEK01000007">
    <property type="protein sequence ID" value="OGE79091.1"/>
    <property type="molecule type" value="Genomic_DNA"/>
</dbReference>
<dbReference type="AlphaFoldDB" id="A0A1F5NN32"/>
<dbReference type="STRING" id="1817824.A2751_05600"/>
<gene>
    <name evidence="1" type="ORF">A2751_05600</name>
</gene>
<proteinExistence type="predicted"/>
<sequence>MAIDQDYKKLIEEIISKQMDILGPEIAIRKATNVAGLKLSDKGEVLSIDENNAQAILQKLVDEYIALSGAIVKNILNPVFAKYPGIKLNLPS</sequence>
<evidence type="ECO:0000313" key="2">
    <source>
        <dbReference type="Proteomes" id="UP000176864"/>
    </source>
</evidence>
<dbReference type="Proteomes" id="UP000176864">
    <property type="component" value="Unassembled WGS sequence"/>
</dbReference>
<reference evidence="1 2" key="1">
    <citation type="journal article" date="2016" name="Nat. Commun.">
        <title>Thousands of microbial genomes shed light on interconnected biogeochemical processes in an aquifer system.</title>
        <authorList>
            <person name="Anantharaman K."/>
            <person name="Brown C.T."/>
            <person name="Hug L.A."/>
            <person name="Sharon I."/>
            <person name="Castelle C.J."/>
            <person name="Probst A.J."/>
            <person name="Thomas B.C."/>
            <person name="Singh A."/>
            <person name="Wilkins M.J."/>
            <person name="Karaoz U."/>
            <person name="Brodie E.L."/>
            <person name="Williams K.H."/>
            <person name="Hubbard S.S."/>
            <person name="Banfield J.F."/>
        </authorList>
    </citation>
    <scope>NUCLEOTIDE SEQUENCE [LARGE SCALE GENOMIC DNA]</scope>
</reference>
<protein>
    <submittedName>
        <fullName evidence="1">Uncharacterized protein</fullName>
    </submittedName>
</protein>
<accession>A0A1F5NN32</accession>
<name>A0A1F5NN32_9BACT</name>
<comment type="caution">
    <text evidence="1">The sequence shown here is derived from an EMBL/GenBank/DDBJ whole genome shotgun (WGS) entry which is preliminary data.</text>
</comment>
<evidence type="ECO:0000313" key="1">
    <source>
        <dbReference type="EMBL" id="OGE79091.1"/>
    </source>
</evidence>
<organism evidence="1 2">
    <name type="scientific">Candidatus Doudnabacteria bacterium RIFCSPHIGHO2_01_FULL_46_14</name>
    <dbReference type="NCBI Taxonomy" id="1817824"/>
    <lineage>
        <taxon>Bacteria</taxon>
        <taxon>Candidatus Doudnaibacteriota</taxon>
    </lineage>
</organism>